<dbReference type="GO" id="GO:0006508">
    <property type="term" value="P:proteolysis"/>
    <property type="evidence" value="ECO:0007669"/>
    <property type="project" value="InterPro"/>
</dbReference>
<dbReference type="FunFam" id="2.40.10.10:FF:000166">
    <property type="entry name" value="Trypsin"/>
    <property type="match status" value="1"/>
</dbReference>
<evidence type="ECO:0000256" key="1">
    <source>
        <dbReference type="ARBA" id="ARBA00023157"/>
    </source>
</evidence>
<dbReference type="InterPro" id="IPR018114">
    <property type="entry name" value="TRYPSIN_HIS"/>
</dbReference>
<reference evidence="4" key="2">
    <citation type="submission" date="2025-09" db="UniProtKB">
        <authorList>
            <consortium name="Ensembl"/>
        </authorList>
    </citation>
    <scope>IDENTIFICATION</scope>
</reference>
<dbReference type="PANTHER" id="PTHR24271">
    <property type="entry name" value="KALLIKREIN-RELATED"/>
    <property type="match status" value="1"/>
</dbReference>
<dbReference type="PROSITE" id="PS50240">
    <property type="entry name" value="TRYPSIN_DOM"/>
    <property type="match status" value="1"/>
</dbReference>
<dbReference type="InterPro" id="IPR043504">
    <property type="entry name" value="Peptidase_S1_PA_chymotrypsin"/>
</dbReference>
<dbReference type="GO" id="GO:0030141">
    <property type="term" value="C:secretory granule"/>
    <property type="evidence" value="ECO:0007669"/>
    <property type="project" value="TreeGrafter"/>
</dbReference>
<evidence type="ECO:0000313" key="5">
    <source>
        <dbReference type="Proteomes" id="UP000694556"/>
    </source>
</evidence>
<organism evidence="4 5">
    <name type="scientific">Cairina moschata</name>
    <name type="common">Muscovy duck</name>
    <dbReference type="NCBI Taxonomy" id="8855"/>
    <lineage>
        <taxon>Eukaryota</taxon>
        <taxon>Metazoa</taxon>
        <taxon>Chordata</taxon>
        <taxon>Craniata</taxon>
        <taxon>Vertebrata</taxon>
        <taxon>Euteleostomi</taxon>
        <taxon>Archelosauria</taxon>
        <taxon>Archosauria</taxon>
        <taxon>Dinosauria</taxon>
        <taxon>Saurischia</taxon>
        <taxon>Theropoda</taxon>
        <taxon>Coelurosauria</taxon>
        <taxon>Aves</taxon>
        <taxon>Neognathae</taxon>
        <taxon>Galloanserae</taxon>
        <taxon>Anseriformes</taxon>
        <taxon>Anatidae</taxon>
        <taxon>Anatinae</taxon>
        <taxon>Cairina</taxon>
    </lineage>
</organism>
<dbReference type="Pfam" id="PF00089">
    <property type="entry name" value="Trypsin"/>
    <property type="match status" value="1"/>
</dbReference>
<dbReference type="CDD" id="cd00190">
    <property type="entry name" value="Tryp_SPc"/>
    <property type="match status" value="1"/>
</dbReference>
<dbReference type="Ensembl" id="ENSCMMT00000018654.1">
    <property type="protein sequence ID" value="ENSCMMP00000016950.1"/>
    <property type="gene ID" value="ENSCMMG00000010694.1"/>
</dbReference>
<dbReference type="AlphaFoldDB" id="A0A8C3C8U7"/>
<dbReference type="InterPro" id="IPR001254">
    <property type="entry name" value="Trypsin_dom"/>
</dbReference>
<name>A0A8C3C8U7_CAIMO</name>
<dbReference type="SMART" id="SM00020">
    <property type="entry name" value="Tryp_SPc"/>
    <property type="match status" value="1"/>
</dbReference>
<feature type="chain" id="PRO_5034614897" description="Peptidase S1 domain-containing protein" evidence="2">
    <location>
        <begin position="21"/>
        <end position="208"/>
    </location>
</feature>
<evidence type="ECO:0000259" key="3">
    <source>
        <dbReference type="PROSITE" id="PS50240"/>
    </source>
</evidence>
<protein>
    <recommendedName>
        <fullName evidence="3">Peptidase S1 domain-containing protein</fullName>
    </recommendedName>
</protein>
<dbReference type="PRINTS" id="PR00722">
    <property type="entry name" value="CHYMOTRYPSIN"/>
</dbReference>
<evidence type="ECO:0000256" key="2">
    <source>
        <dbReference type="SAM" id="SignalP"/>
    </source>
</evidence>
<reference evidence="4" key="1">
    <citation type="submission" date="2025-08" db="UniProtKB">
        <authorList>
            <consortium name="Ensembl"/>
        </authorList>
    </citation>
    <scope>IDENTIFICATION</scope>
</reference>
<evidence type="ECO:0000313" key="4">
    <source>
        <dbReference type="Ensembl" id="ENSCMMP00000016950.1"/>
    </source>
</evidence>
<feature type="domain" description="Peptidase S1" evidence="3">
    <location>
        <begin position="33"/>
        <end position="167"/>
    </location>
</feature>
<dbReference type="Proteomes" id="UP000694556">
    <property type="component" value="Unassembled WGS sequence"/>
</dbReference>
<dbReference type="SUPFAM" id="SSF50494">
    <property type="entry name" value="Trypsin-like serine proteases"/>
    <property type="match status" value="1"/>
</dbReference>
<dbReference type="PROSITE" id="PS00134">
    <property type="entry name" value="TRYPSIN_HIS"/>
    <property type="match status" value="1"/>
</dbReference>
<accession>A0A8C3C8U7</accession>
<sequence length="208" mass="22878">MLSPLPVLLLLVALVLPTQGEPRHASNTNSTRVVGGRPCTPRSQPWQAALFKDLRLRCGGTLVHPRWVLSAAHCYAQGPMMVRLGEYDLGRLDGTEQFRLVNRLVRHPRYNHTAKEHDLMLVQLRRPANLGPAVRVLPLATRCPAAGTPCLVSGWGTTTSPQGMKPNQRGRGPKWWLGPKMVGEPMGMGFFVVVCQWVDPKGGDLGPK</sequence>
<proteinExistence type="predicted"/>
<dbReference type="InterPro" id="IPR009003">
    <property type="entry name" value="Peptidase_S1_PA"/>
</dbReference>
<feature type="signal peptide" evidence="2">
    <location>
        <begin position="1"/>
        <end position="20"/>
    </location>
</feature>
<dbReference type="InterPro" id="IPR001314">
    <property type="entry name" value="Peptidase_S1A"/>
</dbReference>
<dbReference type="Gene3D" id="2.40.10.10">
    <property type="entry name" value="Trypsin-like serine proteases"/>
    <property type="match status" value="2"/>
</dbReference>
<keyword evidence="1" id="KW-1015">Disulfide bond</keyword>
<keyword evidence="2" id="KW-0732">Signal</keyword>
<dbReference type="PANTHER" id="PTHR24271:SF48">
    <property type="entry name" value="KALLIKREIN-14"/>
    <property type="match status" value="1"/>
</dbReference>
<dbReference type="GO" id="GO:0004252">
    <property type="term" value="F:serine-type endopeptidase activity"/>
    <property type="evidence" value="ECO:0007669"/>
    <property type="project" value="InterPro"/>
</dbReference>
<keyword evidence="5" id="KW-1185">Reference proteome</keyword>